<comment type="caution">
    <text evidence="1">The sequence shown here is derived from an EMBL/GenBank/DDBJ whole genome shotgun (WGS) entry which is preliminary data.</text>
</comment>
<sequence length="74" mass="8613">MACNRIGAIRQPCHRQIDCRHSMVSSQLEMDDQILGPRARIARVIMTSWAYPRRQTHEHDIIKVVVASMRMVKI</sequence>
<accession>A0A7J6VD30</accession>
<dbReference type="EMBL" id="JABWDY010033994">
    <property type="protein sequence ID" value="KAF5183019.1"/>
    <property type="molecule type" value="Genomic_DNA"/>
</dbReference>
<gene>
    <name evidence="1" type="ORF">FRX31_027392</name>
</gene>
<dbReference type="Proteomes" id="UP000554482">
    <property type="component" value="Unassembled WGS sequence"/>
</dbReference>
<evidence type="ECO:0000313" key="1">
    <source>
        <dbReference type="EMBL" id="KAF5183019.1"/>
    </source>
</evidence>
<reference evidence="1 2" key="1">
    <citation type="submission" date="2020-06" db="EMBL/GenBank/DDBJ databases">
        <title>Transcriptomic and genomic resources for Thalictrum thalictroides and T. hernandezii: Facilitating candidate gene discovery in an emerging model plant lineage.</title>
        <authorList>
            <person name="Arias T."/>
            <person name="Riano-Pachon D.M."/>
            <person name="Di Stilio V.S."/>
        </authorList>
    </citation>
    <scope>NUCLEOTIDE SEQUENCE [LARGE SCALE GENOMIC DNA]</scope>
    <source>
        <strain evidence="2">cv. WT478/WT964</strain>
        <tissue evidence="1">Leaves</tissue>
    </source>
</reference>
<evidence type="ECO:0000313" key="2">
    <source>
        <dbReference type="Proteomes" id="UP000554482"/>
    </source>
</evidence>
<organism evidence="1 2">
    <name type="scientific">Thalictrum thalictroides</name>
    <name type="common">Rue-anemone</name>
    <name type="synonym">Anemone thalictroides</name>
    <dbReference type="NCBI Taxonomy" id="46969"/>
    <lineage>
        <taxon>Eukaryota</taxon>
        <taxon>Viridiplantae</taxon>
        <taxon>Streptophyta</taxon>
        <taxon>Embryophyta</taxon>
        <taxon>Tracheophyta</taxon>
        <taxon>Spermatophyta</taxon>
        <taxon>Magnoliopsida</taxon>
        <taxon>Ranunculales</taxon>
        <taxon>Ranunculaceae</taxon>
        <taxon>Thalictroideae</taxon>
        <taxon>Thalictrum</taxon>
    </lineage>
</organism>
<protein>
    <submittedName>
        <fullName evidence="1">Uncharacterized protein</fullName>
    </submittedName>
</protein>
<name>A0A7J6VD30_THATH</name>
<proteinExistence type="predicted"/>
<dbReference type="AlphaFoldDB" id="A0A7J6VD30"/>
<keyword evidence="2" id="KW-1185">Reference proteome</keyword>